<reference evidence="1" key="1">
    <citation type="journal article" date="2014" name="Front. Microbiol.">
        <title>High frequency of phylogenetically diverse reductive dehalogenase-homologous genes in deep subseafloor sedimentary metagenomes.</title>
        <authorList>
            <person name="Kawai M."/>
            <person name="Futagami T."/>
            <person name="Toyoda A."/>
            <person name="Takaki Y."/>
            <person name="Nishi S."/>
            <person name="Hori S."/>
            <person name="Arai W."/>
            <person name="Tsubouchi T."/>
            <person name="Morono Y."/>
            <person name="Uchiyama I."/>
            <person name="Ito T."/>
            <person name="Fujiyama A."/>
            <person name="Inagaki F."/>
            <person name="Takami H."/>
        </authorList>
    </citation>
    <scope>NUCLEOTIDE SEQUENCE</scope>
    <source>
        <strain evidence="1">Expedition CK06-06</strain>
    </source>
</reference>
<evidence type="ECO:0000313" key="1">
    <source>
        <dbReference type="EMBL" id="GAH29970.1"/>
    </source>
</evidence>
<proteinExistence type="predicted"/>
<organism evidence="1">
    <name type="scientific">marine sediment metagenome</name>
    <dbReference type="NCBI Taxonomy" id="412755"/>
    <lineage>
        <taxon>unclassified sequences</taxon>
        <taxon>metagenomes</taxon>
        <taxon>ecological metagenomes</taxon>
    </lineage>
</organism>
<accession>X1FBS3</accession>
<gene>
    <name evidence="1" type="ORF">S01H4_67072</name>
</gene>
<name>X1FBS3_9ZZZZ</name>
<dbReference type="AlphaFoldDB" id="X1FBS3"/>
<evidence type="ECO:0008006" key="2">
    <source>
        <dbReference type="Google" id="ProtNLM"/>
    </source>
</evidence>
<dbReference type="EMBL" id="BART01041933">
    <property type="protein sequence ID" value="GAH29970.1"/>
    <property type="molecule type" value="Genomic_DNA"/>
</dbReference>
<feature type="non-terminal residue" evidence="1">
    <location>
        <position position="49"/>
    </location>
</feature>
<protein>
    <recommendedName>
        <fullName evidence="2">Tyr recombinase domain-containing protein</fullName>
    </recommendedName>
</protein>
<comment type="caution">
    <text evidence="1">The sequence shown here is derived from an EMBL/GenBank/DDBJ whole genome shotgun (WGS) entry which is preliminary data.</text>
</comment>
<feature type="non-terminal residue" evidence="1">
    <location>
        <position position="1"/>
    </location>
</feature>
<sequence length="49" mass="5774">HSYCCHCLKKWVLSGKELTNLMPYLAAYMGHTDFRGTQYYLRLTADLYP</sequence>